<sequence>MTKKSSASKTAKKSTKKVNPVYTVDLTNVKSANDIYFAFVTAKVRAGEPITTKELNGYTASYRANVLEPTKQQAEMFIILGCSILSKMLNDMYEECETKNTPWYKKAWNKVKSFFHGK</sequence>
<evidence type="ECO:0000313" key="1">
    <source>
        <dbReference type="EMBL" id="QOR57877.1"/>
    </source>
</evidence>
<dbReference type="RefSeq" id="YP_010113517.1">
    <property type="nucleotide sequence ID" value="NC_055904.1"/>
</dbReference>
<accession>A0A7M1RTU8</accession>
<reference evidence="1 2" key="1">
    <citation type="submission" date="2020-07" db="EMBL/GenBank/DDBJ databases">
        <title>Taxonomic proposal: Crassvirales, a new order of highly abundant and diverse bacterial viruses.</title>
        <authorList>
            <person name="Shkoporov A.N."/>
            <person name="Stockdale S.R."/>
            <person name="Guerin E."/>
            <person name="Ross R.P."/>
            <person name="Hill C."/>
        </authorList>
    </citation>
    <scope>NUCLEOTIDE SEQUENCE [LARGE SCALE GENOMIC DNA]</scope>
</reference>
<dbReference type="KEGG" id="vg:65132027"/>
<dbReference type="Proteomes" id="UP000593824">
    <property type="component" value="Segment"/>
</dbReference>
<name>A0A7M1RTU8_9CAUD</name>
<dbReference type="EMBL" id="MT774411">
    <property type="protein sequence ID" value="QOR57877.1"/>
    <property type="molecule type" value="Genomic_DNA"/>
</dbReference>
<organism evidence="1 2">
    <name type="scientific">uncultured phage cr273_1</name>
    <dbReference type="NCBI Taxonomy" id="2772095"/>
    <lineage>
        <taxon>Viruses</taxon>
        <taxon>Duplodnaviria</taxon>
        <taxon>Heunggongvirae</taxon>
        <taxon>Uroviricota</taxon>
        <taxon>Caudoviricetes</taxon>
        <taxon>Crassvirales</taxon>
        <taxon>Suoliviridae</taxon>
        <taxon>Oafivirinae</taxon>
        <taxon>Buhlduvirus</taxon>
        <taxon>Buhlduvirus animalis</taxon>
    </lineage>
</organism>
<evidence type="ECO:0000313" key="2">
    <source>
        <dbReference type="Proteomes" id="UP000593824"/>
    </source>
</evidence>
<protein>
    <submittedName>
        <fullName evidence="1">Uncharacterized protein</fullName>
    </submittedName>
</protein>
<keyword evidence="2" id="KW-1185">Reference proteome</keyword>
<proteinExistence type="predicted"/>
<dbReference type="GeneID" id="65132027"/>